<feature type="coiled-coil region" evidence="1">
    <location>
        <begin position="128"/>
        <end position="155"/>
    </location>
</feature>
<dbReference type="Proteomes" id="UP000248405">
    <property type="component" value="Unassembled WGS sequence"/>
</dbReference>
<sequence length="156" mass="17896">MYEDVCSIADSISGRCAVPVRFLSNLPSMTNTREDRRLPPLPCVEPLPRGPLDPSNAIANATSAARTQHTCPLQDLSSPQFLSLIAPVYINRKPLLQQQCGQLYCELDSHIHDYFLEQAERLMLQTRCMQLQQLVFRLREQNQAFQQQLKRLQKEN</sequence>
<dbReference type="GeneID" id="37213590"/>
<name>A0A319B345_ASPVC</name>
<evidence type="ECO:0000313" key="2">
    <source>
        <dbReference type="EMBL" id="PYH67157.1"/>
    </source>
</evidence>
<protein>
    <submittedName>
        <fullName evidence="2">Uncharacterized protein</fullName>
    </submittedName>
</protein>
<gene>
    <name evidence="2" type="ORF">BO88DRAFT_427301</name>
</gene>
<keyword evidence="1" id="KW-0175">Coiled coil</keyword>
<dbReference type="AlphaFoldDB" id="A0A319B345"/>
<dbReference type="EMBL" id="KZ821631">
    <property type="protein sequence ID" value="PYH67157.1"/>
    <property type="molecule type" value="Genomic_DNA"/>
</dbReference>
<keyword evidence="3" id="KW-1185">Reference proteome</keyword>
<organism evidence="2 3">
    <name type="scientific">Aspergillus vadensis (strain CBS 113365 / IMI 142717 / IBT 24658)</name>
    <dbReference type="NCBI Taxonomy" id="1448311"/>
    <lineage>
        <taxon>Eukaryota</taxon>
        <taxon>Fungi</taxon>
        <taxon>Dikarya</taxon>
        <taxon>Ascomycota</taxon>
        <taxon>Pezizomycotina</taxon>
        <taxon>Eurotiomycetes</taxon>
        <taxon>Eurotiomycetidae</taxon>
        <taxon>Eurotiales</taxon>
        <taxon>Aspergillaceae</taxon>
        <taxon>Aspergillus</taxon>
        <taxon>Aspergillus subgen. Circumdati</taxon>
    </lineage>
</organism>
<proteinExistence type="predicted"/>
<evidence type="ECO:0000256" key="1">
    <source>
        <dbReference type="SAM" id="Coils"/>
    </source>
</evidence>
<accession>A0A319B345</accession>
<dbReference type="OrthoDB" id="4526539at2759"/>
<evidence type="ECO:0000313" key="3">
    <source>
        <dbReference type="Proteomes" id="UP000248405"/>
    </source>
</evidence>
<reference evidence="2" key="1">
    <citation type="submission" date="2016-12" db="EMBL/GenBank/DDBJ databases">
        <title>The genomes of Aspergillus section Nigri reveals drivers in fungal speciation.</title>
        <authorList>
            <consortium name="DOE Joint Genome Institute"/>
            <person name="Vesth T.C."/>
            <person name="Nybo J."/>
            <person name="Theobald S."/>
            <person name="Brandl J."/>
            <person name="Frisvad J.C."/>
            <person name="Nielsen K.F."/>
            <person name="Lyhne E.K."/>
            <person name="Kogle M.E."/>
            <person name="Kuo A."/>
            <person name="Riley R."/>
            <person name="Clum A."/>
            <person name="Nolan M."/>
            <person name="Lipzen A."/>
            <person name="Salamov A."/>
            <person name="Henrissat B."/>
            <person name="Wiebenga A."/>
            <person name="De Vries R.P."/>
            <person name="Grigoriev I.V."/>
            <person name="Mortensen U.H."/>
            <person name="Andersen M.R."/>
            <person name="Baker S.E."/>
        </authorList>
    </citation>
    <scope>NUCLEOTIDE SEQUENCE [LARGE SCALE GENOMIC DNA]</scope>
    <source>
        <strain evidence="2">CBS 113365</strain>
    </source>
</reference>
<dbReference type="RefSeq" id="XP_025560951.1">
    <property type="nucleotide sequence ID" value="XM_025708998.1"/>
</dbReference>